<reference evidence="1" key="1">
    <citation type="submission" date="2020-09" db="EMBL/GenBank/DDBJ databases">
        <title>Genome-Enabled Discovery of Anthraquinone Biosynthesis in Senna tora.</title>
        <authorList>
            <person name="Kang S.-H."/>
            <person name="Pandey R.P."/>
            <person name="Lee C.-M."/>
            <person name="Sim J.-S."/>
            <person name="Jeong J.-T."/>
            <person name="Choi B.-S."/>
            <person name="Jung M."/>
            <person name="Ginzburg D."/>
            <person name="Zhao K."/>
            <person name="Won S.Y."/>
            <person name="Oh T.-J."/>
            <person name="Yu Y."/>
            <person name="Kim N.-H."/>
            <person name="Lee O.R."/>
            <person name="Lee T.-H."/>
            <person name="Bashyal P."/>
            <person name="Kim T.-S."/>
            <person name="Lee W.-H."/>
            <person name="Kawkins C."/>
            <person name="Kim C.-K."/>
            <person name="Kim J.S."/>
            <person name="Ahn B.O."/>
            <person name="Rhee S.Y."/>
            <person name="Sohng J.K."/>
        </authorList>
    </citation>
    <scope>NUCLEOTIDE SEQUENCE</scope>
    <source>
        <tissue evidence="1">Leaf</tissue>
    </source>
</reference>
<accession>A0A834W140</accession>
<sequence>MEIQRNPTTVSLAYTRIAKPDLLGRTFVHPGDQGKIMHERNQALKVFAIGYGPSKSVQKELVSEWRQEIQKLIKRLQTKSVEGLQKRWELEEIQKLIKRLQIPEFIKFDWSTDPEDHLSIYYRSMGKWGQNEELLLKYFHHILPGFALKWFTRLDKGIRILPERGSSTLEGIFIK</sequence>
<comment type="caution">
    <text evidence="1">The sequence shown here is derived from an EMBL/GenBank/DDBJ whole genome shotgun (WGS) entry which is preliminary data.</text>
</comment>
<dbReference type="EMBL" id="JAAIUW010000013">
    <property type="protein sequence ID" value="KAF7802056.1"/>
    <property type="molecule type" value="Genomic_DNA"/>
</dbReference>
<evidence type="ECO:0000313" key="1">
    <source>
        <dbReference type="EMBL" id="KAF7802056.1"/>
    </source>
</evidence>
<organism evidence="1 2">
    <name type="scientific">Senna tora</name>
    <dbReference type="NCBI Taxonomy" id="362788"/>
    <lineage>
        <taxon>Eukaryota</taxon>
        <taxon>Viridiplantae</taxon>
        <taxon>Streptophyta</taxon>
        <taxon>Embryophyta</taxon>
        <taxon>Tracheophyta</taxon>
        <taxon>Spermatophyta</taxon>
        <taxon>Magnoliopsida</taxon>
        <taxon>eudicotyledons</taxon>
        <taxon>Gunneridae</taxon>
        <taxon>Pentapetalae</taxon>
        <taxon>rosids</taxon>
        <taxon>fabids</taxon>
        <taxon>Fabales</taxon>
        <taxon>Fabaceae</taxon>
        <taxon>Caesalpinioideae</taxon>
        <taxon>Cassia clade</taxon>
        <taxon>Senna</taxon>
    </lineage>
</organism>
<dbReference type="Proteomes" id="UP000634136">
    <property type="component" value="Unassembled WGS sequence"/>
</dbReference>
<protein>
    <submittedName>
        <fullName evidence="1">Uncharacterized protein</fullName>
    </submittedName>
</protein>
<gene>
    <name evidence="1" type="ORF">G2W53_041167</name>
</gene>
<dbReference type="OrthoDB" id="1432691at2759"/>
<name>A0A834W140_9FABA</name>
<evidence type="ECO:0000313" key="2">
    <source>
        <dbReference type="Proteomes" id="UP000634136"/>
    </source>
</evidence>
<dbReference type="AlphaFoldDB" id="A0A834W140"/>
<keyword evidence="2" id="KW-1185">Reference proteome</keyword>
<proteinExistence type="predicted"/>